<protein>
    <recommendedName>
        <fullName evidence="10">Hemolysin transporter protein shlB</fullName>
    </recommendedName>
</protein>
<evidence type="ECO:0000313" key="8">
    <source>
        <dbReference type="EMBL" id="QBC45216.1"/>
    </source>
</evidence>
<keyword evidence="3" id="KW-0998">Cell outer membrane</keyword>
<evidence type="ECO:0000256" key="1">
    <source>
        <dbReference type="ARBA" id="ARBA00022452"/>
    </source>
</evidence>
<dbReference type="PIRSF" id="PIRSF029745">
    <property type="entry name" value="FhaC"/>
    <property type="match status" value="1"/>
</dbReference>
<dbReference type="AlphaFoldDB" id="A0A7G3GD15"/>
<dbReference type="GO" id="GO:0008320">
    <property type="term" value="F:protein transmembrane transporter activity"/>
    <property type="evidence" value="ECO:0007669"/>
    <property type="project" value="TreeGrafter"/>
</dbReference>
<sequence length="570" mass="62817">MLFLSSLFHPKYAKLLCSFLILVQFNAEAAQWSETDLELQRQQEQLQDLRQKFEPEQHVLSGLNTATRGKRLPATESPCFLIKKIQLQGEFFTFGSLQSQLAGPDGDDAPEGRCLGLQSIQLLAERIQNALIADGYITTRVTVNSQDLTQALLTLNVLPGRIAKIRYRGESTTGPYLSVLLPTTEGNVLNLRHIEQALENFRRAPSADVDIQIEPSREEGLSDLLFDYQQAKPYRFSLSVDDSGSSETGKYQGNLTGFVDNLLNVSDTLYFSYLHNLDGIGSAQNGTEGYIFHYSLPFGFWQLGLTASSNQYHQTVAGAYQNYLYSGDSAQQEIQISYVLHRNASSKTNLDLSVFSRGSHNYIDDTEVDVQRRLTSGWELSLNHRHQFSQAAISAGLSYKRGTGAFNALPAPEELFDEGTSRMSLLNATLAVDGAFNAGAQHFAYSSALRGQHAFTLLTPQDRFCIGSRHSVRGFDGSQSLCADRGLTWRNEIRASLLDGQIQPYLGLDGGMVSGPRSEFLAGRHLAGGVLGIRGAAGPVQYDLFAGGPLYQPKKKISSHTYGFSLSLSF</sequence>
<keyword evidence="4" id="KW-0732">Signal</keyword>
<dbReference type="Pfam" id="PF17287">
    <property type="entry name" value="POTRA_3"/>
    <property type="match status" value="1"/>
</dbReference>
<dbReference type="PANTHER" id="PTHR34597">
    <property type="entry name" value="SLR1661 PROTEIN"/>
    <property type="match status" value="1"/>
</dbReference>
<name>A0A7G3GD15_9NEIS</name>
<keyword evidence="1" id="KW-1134">Transmembrane beta strand</keyword>
<dbReference type="InterPro" id="IPR051544">
    <property type="entry name" value="TPS_OM_transporter"/>
</dbReference>
<dbReference type="GO" id="GO:0046819">
    <property type="term" value="P:protein secretion by the type V secretion system"/>
    <property type="evidence" value="ECO:0007669"/>
    <property type="project" value="TreeGrafter"/>
</dbReference>
<dbReference type="GO" id="GO:0098046">
    <property type="term" value="C:type V protein secretion system complex"/>
    <property type="evidence" value="ECO:0007669"/>
    <property type="project" value="TreeGrafter"/>
</dbReference>
<gene>
    <name evidence="8" type="ORF">C1H71_17875</name>
</gene>
<dbReference type="Gene3D" id="3.10.20.310">
    <property type="entry name" value="membrane protein fhac"/>
    <property type="match status" value="1"/>
</dbReference>
<dbReference type="InterPro" id="IPR013686">
    <property type="entry name" value="Polypept-transport_assoc_ShlB"/>
</dbReference>
<reference evidence="8 9" key="1">
    <citation type="submission" date="2018-01" db="EMBL/GenBank/DDBJ databases">
        <title>Genome sequence of Iodobacter sp. strain PCH194 isolated from Indian Trans-Himalaya.</title>
        <authorList>
            <person name="Kumar V."/>
            <person name="Thakur V."/>
            <person name="Kumar S."/>
            <person name="Singh D."/>
        </authorList>
    </citation>
    <scope>NUCLEOTIDE SEQUENCE [LARGE SCALE GENOMIC DNA]</scope>
    <source>
        <strain evidence="8 9">PCH194</strain>
    </source>
</reference>
<feature type="domain" description="ShlB POTRA" evidence="7">
    <location>
        <begin position="161"/>
        <end position="215"/>
    </location>
</feature>
<proteinExistence type="predicted"/>
<evidence type="ECO:0008006" key="10">
    <source>
        <dbReference type="Google" id="ProtNLM"/>
    </source>
</evidence>
<keyword evidence="9" id="KW-1185">Reference proteome</keyword>
<organism evidence="8 9">
    <name type="scientific">Iodobacter fluviatilis</name>
    <dbReference type="NCBI Taxonomy" id="537"/>
    <lineage>
        <taxon>Bacteria</taxon>
        <taxon>Pseudomonadati</taxon>
        <taxon>Pseudomonadota</taxon>
        <taxon>Betaproteobacteria</taxon>
        <taxon>Neisseriales</taxon>
        <taxon>Chitinibacteraceae</taxon>
        <taxon>Iodobacter</taxon>
    </lineage>
</organism>
<feature type="signal peptide" evidence="4">
    <location>
        <begin position="1"/>
        <end position="29"/>
    </location>
</feature>
<keyword evidence="2" id="KW-0812">Transmembrane</keyword>
<evidence type="ECO:0000259" key="6">
    <source>
        <dbReference type="Pfam" id="PF08479"/>
    </source>
</evidence>
<dbReference type="InterPro" id="IPR005565">
    <property type="entry name" value="Hemolysn_activator_HlyB_C"/>
</dbReference>
<dbReference type="RefSeq" id="WP_130107724.1">
    <property type="nucleotide sequence ID" value="NZ_CP025781.1"/>
</dbReference>
<dbReference type="PANTHER" id="PTHR34597:SF3">
    <property type="entry name" value="OUTER MEMBRANE TRANSPORTER CDIB"/>
    <property type="match status" value="1"/>
</dbReference>
<dbReference type="Pfam" id="PF03865">
    <property type="entry name" value="ShlB"/>
    <property type="match status" value="1"/>
</dbReference>
<dbReference type="Proteomes" id="UP000515917">
    <property type="component" value="Chromosome"/>
</dbReference>
<feature type="domain" description="Polypeptide-transport-associated ShlB-type" evidence="6">
    <location>
        <begin position="109"/>
        <end position="160"/>
    </location>
</feature>
<dbReference type="EMBL" id="CP025781">
    <property type="protein sequence ID" value="QBC45216.1"/>
    <property type="molecule type" value="Genomic_DNA"/>
</dbReference>
<dbReference type="Gene3D" id="2.40.160.50">
    <property type="entry name" value="membrane protein fhac: a member of the omp85/tpsb transporter family"/>
    <property type="match status" value="1"/>
</dbReference>
<evidence type="ECO:0000259" key="5">
    <source>
        <dbReference type="Pfam" id="PF03865"/>
    </source>
</evidence>
<evidence type="ECO:0000313" key="9">
    <source>
        <dbReference type="Proteomes" id="UP000515917"/>
    </source>
</evidence>
<evidence type="ECO:0000259" key="7">
    <source>
        <dbReference type="Pfam" id="PF17287"/>
    </source>
</evidence>
<feature type="domain" description="Haemolysin activator HlyB C-terminal" evidence="5">
    <location>
        <begin position="220"/>
        <end position="535"/>
    </location>
</feature>
<dbReference type="Pfam" id="PF08479">
    <property type="entry name" value="POTRA_2"/>
    <property type="match status" value="1"/>
</dbReference>
<feature type="chain" id="PRO_5028974346" description="Hemolysin transporter protein shlB" evidence="4">
    <location>
        <begin position="30"/>
        <end position="570"/>
    </location>
</feature>
<dbReference type="InterPro" id="IPR035251">
    <property type="entry name" value="ShlB_POTRA"/>
</dbReference>
<evidence type="ECO:0000256" key="2">
    <source>
        <dbReference type="ARBA" id="ARBA00022692"/>
    </source>
</evidence>
<keyword evidence="1" id="KW-0472">Membrane</keyword>
<dbReference type="InterPro" id="IPR027282">
    <property type="entry name" value="TPS"/>
</dbReference>
<accession>A0A7G3GD15</accession>
<evidence type="ECO:0000256" key="4">
    <source>
        <dbReference type="SAM" id="SignalP"/>
    </source>
</evidence>
<dbReference type="KEGG" id="ifl:C1H71_17875"/>
<evidence type="ECO:0000256" key="3">
    <source>
        <dbReference type="ARBA" id="ARBA00023237"/>
    </source>
</evidence>